<evidence type="ECO:0000313" key="1">
    <source>
        <dbReference type="EMBL" id="MPC29115.1"/>
    </source>
</evidence>
<protein>
    <submittedName>
        <fullName evidence="1">Uncharacterized protein</fullName>
    </submittedName>
</protein>
<dbReference type="EMBL" id="VSRR010002017">
    <property type="protein sequence ID" value="MPC29115.1"/>
    <property type="molecule type" value="Genomic_DNA"/>
</dbReference>
<accession>A0A5B7E703</accession>
<keyword evidence="2" id="KW-1185">Reference proteome</keyword>
<sequence length="198" mass="21576">MAGRNEAGRVLLLLEVEAEEGGREVGQSSRWWREAGRQARAHQCRPKCGRNEPHRLRFTVSVVDAKNSSQIRITRASCRGVMANIFQSRNHICFPRVPLFLASPARGDLRGRCLGSFPAITSSTISTIIASVTCLYYPTTTALTKSSTITTTITAHSQQSSTSPTPPLCLIPTPIPLRTCPVPGREVTQNAGRLAYDG</sequence>
<reference evidence="1 2" key="1">
    <citation type="submission" date="2019-05" db="EMBL/GenBank/DDBJ databases">
        <title>Another draft genome of Portunus trituberculatus and its Hox gene families provides insights of decapod evolution.</title>
        <authorList>
            <person name="Jeong J.-H."/>
            <person name="Song I."/>
            <person name="Kim S."/>
            <person name="Choi T."/>
            <person name="Kim D."/>
            <person name="Ryu S."/>
            <person name="Kim W."/>
        </authorList>
    </citation>
    <scope>NUCLEOTIDE SEQUENCE [LARGE SCALE GENOMIC DNA]</scope>
    <source>
        <tissue evidence="1">Muscle</tissue>
    </source>
</reference>
<dbReference type="AlphaFoldDB" id="A0A5B7E703"/>
<proteinExistence type="predicted"/>
<organism evidence="1 2">
    <name type="scientific">Portunus trituberculatus</name>
    <name type="common">Swimming crab</name>
    <name type="synonym">Neptunus trituberculatus</name>
    <dbReference type="NCBI Taxonomy" id="210409"/>
    <lineage>
        <taxon>Eukaryota</taxon>
        <taxon>Metazoa</taxon>
        <taxon>Ecdysozoa</taxon>
        <taxon>Arthropoda</taxon>
        <taxon>Crustacea</taxon>
        <taxon>Multicrustacea</taxon>
        <taxon>Malacostraca</taxon>
        <taxon>Eumalacostraca</taxon>
        <taxon>Eucarida</taxon>
        <taxon>Decapoda</taxon>
        <taxon>Pleocyemata</taxon>
        <taxon>Brachyura</taxon>
        <taxon>Eubrachyura</taxon>
        <taxon>Portunoidea</taxon>
        <taxon>Portunidae</taxon>
        <taxon>Portuninae</taxon>
        <taxon>Portunus</taxon>
    </lineage>
</organism>
<comment type="caution">
    <text evidence="1">The sequence shown here is derived from an EMBL/GenBank/DDBJ whole genome shotgun (WGS) entry which is preliminary data.</text>
</comment>
<evidence type="ECO:0000313" key="2">
    <source>
        <dbReference type="Proteomes" id="UP000324222"/>
    </source>
</evidence>
<gene>
    <name evidence="1" type="ORF">E2C01_022334</name>
</gene>
<dbReference type="Proteomes" id="UP000324222">
    <property type="component" value="Unassembled WGS sequence"/>
</dbReference>
<name>A0A5B7E703_PORTR</name>